<evidence type="ECO:0000256" key="1">
    <source>
        <dbReference type="SAM" id="MobiDB-lite"/>
    </source>
</evidence>
<feature type="non-terminal residue" evidence="3">
    <location>
        <position position="1"/>
    </location>
</feature>
<proteinExistence type="predicted"/>
<dbReference type="CDD" id="cd02440">
    <property type="entry name" value="AdoMet_MTases"/>
    <property type="match status" value="1"/>
</dbReference>
<sequence length="273" mass="30284">VRKQDLRLLEALEAVLAPPLDAWAAEEPPPPEDLPGPEMAPDLDPRAGSARGPLSRGEYCHGKKWPQIRWFLRRLRAFDAFSHVLDVGGGRGDLAMQIAAAFDARVTVVDVNDPSLQAGREAAAKRHLAIDFMNLDFGDEGSRERLPAVDMVVALHACGGLSDAVLEFARQRQVPFLVCPCCHLKHQHLEPANGWSSLLPFLAKETGPNPPEEAQTLRQLAELDRRDISFRALKVIAALRLQAIGWNQRLRCTLGMFPEEFSQRNLVIIGERT</sequence>
<dbReference type="GO" id="GO:0005737">
    <property type="term" value="C:cytoplasm"/>
    <property type="evidence" value="ECO:0007669"/>
    <property type="project" value="TreeGrafter"/>
</dbReference>
<name>A0AA36NG61_9DINO</name>
<accession>A0AA36NG61</accession>
<dbReference type="AlphaFoldDB" id="A0AA36NG61"/>
<dbReference type="InterPro" id="IPR029063">
    <property type="entry name" value="SAM-dependent_MTases_sf"/>
</dbReference>
<dbReference type="Pfam" id="PF13679">
    <property type="entry name" value="Methyltransf_32"/>
    <property type="match status" value="1"/>
</dbReference>
<protein>
    <recommendedName>
        <fullName evidence="2">Methyltransferase domain-containing protein</fullName>
    </recommendedName>
</protein>
<dbReference type="PANTHER" id="PTHR13369:SF0">
    <property type="entry name" value="GLUTATHIONE S-TRANSFERASE C-TERMINAL DOMAIN-CONTAINING PROTEIN"/>
    <property type="match status" value="1"/>
</dbReference>
<reference evidence="3" key="1">
    <citation type="submission" date="2023-08" db="EMBL/GenBank/DDBJ databases">
        <authorList>
            <person name="Chen Y."/>
            <person name="Shah S."/>
            <person name="Dougan E. K."/>
            <person name="Thang M."/>
            <person name="Chan C."/>
        </authorList>
    </citation>
    <scope>NUCLEOTIDE SEQUENCE</scope>
</reference>
<evidence type="ECO:0000259" key="2">
    <source>
        <dbReference type="Pfam" id="PF13679"/>
    </source>
</evidence>
<dbReference type="Gene3D" id="3.40.50.150">
    <property type="entry name" value="Vaccinia Virus protein VP39"/>
    <property type="match status" value="1"/>
</dbReference>
<feature type="region of interest" description="Disordered" evidence="1">
    <location>
        <begin position="20"/>
        <end position="56"/>
    </location>
</feature>
<evidence type="ECO:0000313" key="3">
    <source>
        <dbReference type="EMBL" id="CAJ1400868.1"/>
    </source>
</evidence>
<feature type="domain" description="Methyltransferase" evidence="2">
    <location>
        <begin position="80"/>
        <end position="184"/>
    </location>
</feature>
<dbReference type="SUPFAM" id="SSF53335">
    <property type="entry name" value="S-adenosyl-L-methionine-dependent methyltransferases"/>
    <property type="match status" value="1"/>
</dbReference>
<dbReference type="InterPro" id="IPR025714">
    <property type="entry name" value="Methyltranfer_dom"/>
</dbReference>
<dbReference type="EMBL" id="CAUJNA010003389">
    <property type="protein sequence ID" value="CAJ1400868.1"/>
    <property type="molecule type" value="Genomic_DNA"/>
</dbReference>
<dbReference type="Proteomes" id="UP001178507">
    <property type="component" value="Unassembled WGS sequence"/>
</dbReference>
<gene>
    <name evidence="3" type="ORF">EVOR1521_LOCUS24116</name>
</gene>
<organism evidence="3 4">
    <name type="scientific">Effrenium voratum</name>
    <dbReference type="NCBI Taxonomy" id="2562239"/>
    <lineage>
        <taxon>Eukaryota</taxon>
        <taxon>Sar</taxon>
        <taxon>Alveolata</taxon>
        <taxon>Dinophyceae</taxon>
        <taxon>Suessiales</taxon>
        <taxon>Symbiodiniaceae</taxon>
        <taxon>Effrenium</taxon>
    </lineage>
</organism>
<keyword evidence="4" id="KW-1185">Reference proteome</keyword>
<comment type="caution">
    <text evidence="3">The sequence shown here is derived from an EMBL/GenBank/DDBJ whole genome shotgun (WGS) entry which is preliminary data.</text>
</comment>
<dbReference type="PANTHER" id="PTHR13369">
    <property type="match status" value="1"/>
</dbReference>
<evidence type="ECO:0000313" key="4">
    <source>
        <dbReference type="Proteomes" id="UP001178507"/>
    </source>
</evidence>